<dbReference type="Proteomes" id="UP000054270">
    <property type="component" value="Unassembled WGS sequence"/>
</dbReference>
<accession>A0A0D2P826</accession>
<evidence type="ECO:0000256" key="1">
    <source>
        <dbReference type="SAM" id="MobiDB-lite"/>
    </source>
</evidence>
<sequence length="236" mass="25939">MLSHKIQRTRIHETARPPSISPPRFFHTVYGRAAPPRRMSTLRVLAHPPHRAQHPRTRIAHPPRRSQPRTQRAAHSVCAPHVALAHQLAHCTCTAREYTTARERSRRYCDDGARLPLLLSRSRCAILPQAAREHTAHICSIRSRAPLAQHTAQTHERAGVALARDKAMGLRRRAHEGGVSSVRRTERAAPATATYAVRDRIGACAQAGGAKTVDARGGRRAGSTRGRTARGAGTAR</sequence>
<feature type="compositionally biased region" description="Basic residues" evidence="1">
    <location>
        <begin position="48"/>
        <end position="67"/>
    </location>
</feature>
<organism evidence="2 3">
    <name type="scientific">Hypholoma sublateritium (strain FD-334 SS-4)</name>
    <dbReference type="NCBI Taxonomy" id="945553"/>
    <lineage>
        <taxon>Eukaryota</taxon>
        <taxon>Fungi</taxon>
        <taxon>Dikarya</taxon>
        <taxon>Basidiomycota</taxon>
        <taxon>Agaricomycotina</taxon>
        <taxon>Agaricomycetes</taxon>
        <taxon>Agaricomycetidae</taxon>
        <taxon>Agaricales</taxon>
        <taxon>Agaricineae</taxon>
        <taxon>Strophariaceae</taxon>
        <taxon>Hypholoma</taxon>
    </lineage>
</organism>
<evidence type="ECO:0000313" key="2">
    <source>
        <dbReference type="EMBL" id="KJA24786.1"/>
    </source>
</evidence>
<keyword evidence="3" id="KW-1185">Reference proteome</keyword>
<protein>
    <submittedName>
        <fullName evidence="2">Uncharacterized protein</fullName>
    </submittedName>
</protein>
<feature type="region of interest" description="Disordered" evidence="1">
    <location>
        <begin position="48"/>
        <end position="72"/>
    </location>
</feature>
<reference evidence="3" key="1">
    <citation type="submission" date="2014-04" db="EMBL/GenBank/DDBJ databases">
        <title>Evolutionary Origins and Diversification of the Mycorrhizal Mutualists.</title>
        <authorList>
            <consortium name="DOE Joint Genome Institute"/>
            <consortium name="Mycorrhizal Genomics Consortium"/>
            <person name="Kohler A."/>
            <person name="Kuo A."/>
            <person name="Nagy L.G."/>
            <person name="Floudas D."/>
            <person name="Copeland A."/>
            <person name="Barry K.W."/>
            <person name="Cichocki N."/>
            <person name="Veneault-Fourrey C."/>
            <person name="LaButti K."/>
            <person name="Lindquist E.A."/>
            <person name="Lipzen A."/>
            <person name="Lundell T."/>
            <person name="Morin E."/>
            <person name="Murat C."/>
            <person name="Riley R."/>
            <person name="Ohm R."/>
            <person name="Sun H."/>
            <person name="Tunlid A."/>
            <person name="Henrissat B."/>
            <person name="Grigoriev I.V."/>
            <person name="Hibbett D.S."/>
            <person name="Martin F."/>
        </authorList>
    </citation>
    <scope>NUCLEOTIDE SEQUENCE [LARGE SCALE GENOMIC DNA]</scope>
    <source>
        <strain evidence="3">FD-334 SS-4</strain>
    </source>
</reference>
<evidence type="ECO:0000313" key="3">
    <source>
        <dbReference type="Proteomes" id="UP000054270"/>
    </source>
</evidence>
<name>A0A0D2P826_HYPSF</name>
<dbReference type="EMBL" id="KN817535">
    <property type="protein sequence ID" value="KJA24786.1"/>
    <property type="molecule type" value="Genomic_DNA"/>
</dbReference>
<feature type="compositionally biased region" description="Low complexity" evidence="1">
    <location>
        <begin position="221"/>
        <end position="236"/>
    </location>
</feature>
<dbReference type="AlphaFoldDB" id="A0A0D2P826"/>
<feature type="region of interest" description="Disordered" evidence="1">
    <location>
        <begin position="214"/>
        <end position="236"/>
    </location>
</feature>
<feature type="region of interest" description="Disordered" evidence="1">
    <location>
        <begin position="1"/>
        <end position="24"/>
    </location>
</feature>
<gene>
    <name evidence="2" type="ORF">HYPSUDRAFT_200333</name>
</gene>
<proteinExistence type="predicted"/>